<sequence length="140" mass="15813">MIRLKRELCEEVCAFQQQSFGAETLPNLLWMQPWCTTASDDGNAAGHTPSADAIVPLRLSSCLREPKRDGALPHRGQLRRLSHQLHLLWLRLQVLQPLLDDAAPPHLVYVVETMVIFKDIVHVNNEQWWRALTLATSGSG</sequence>
<organism evidence="1">
    <name type="scientific">Oryza brachyantha</name>
    <name type="common">malo sina</name>
    <dbReference type="NCBI Taxonomy" id="4533"/>
    <lineage>
        <taxon>Eukaryota</taxon>
        <taxon>Viridiplantae</taxon>
        <taxon>Streptophyta</taxon>
        <taxon>Embryophyta</taxon>
        <taxon>Tracheophyta</taxon>
        <taxon>Spermatophyta</taxon>
        <taxon>Magnoliopsida</taxon>
        <taxon>Liliopsida</taxon>
        <taxon>Poales</taxon>
        <taxon>Poaceae</taxon>
        <taxon>BOP clade</taxon>
        <taxon>Oryzoideae</taxon>
        <taxon>Oryzeae</taxon>
        <taxon>Oryzinae</taxon>
        <taxon>Oryza</taxon>
    </lineage>
</organism>
<keyword evidence="2" id="KW-1185">Reference proteome</keyword>
<accession>J3M7C6</accession>
<evidence type="ECO:0000313" key="1">
    <source>
        <dbReference type="EnsemblPlants" id="OB05G25000.1"/>
    </source>
</evidence>
<dbReference type="Gramene" id="OB05G25000.1">
    <property type="protein sequence ID" value="OB05G25000.1"/>
    <property type="gene ID" value="OB05G25000"/>
</dbReference>
<dbReference type="EnsemblPlants" id="OB05G25000.1">
    <property type="protein sequence ID" value="OB05G25000.1"/>
    <property type="gene ID" value="OB05G25000"/>
</dbReference>
<dbReference type="HOGENOM" id="CLU_1838226_0_0_1"/>
<protein>
    <submittedName>
        <fullName evidence="1">Uncharacterized protein</fullName>
    </submittedName>
</protein>
<reference evidence="1" key="1">
    <citation type="journal article" date="2013" name="Nat. Commun.">
        <title>Whole-genome sequencing of Oryza brachyantha reveals mechanisms underlying Oryza genome evolution.</title>
        <authorList>
            <person name="Chen J."/>
            <person name="Huang Q."/>
            <person name="Gao D."/>
            <person name="Wang J."/>
            <person name="Lang Y."/>
            <person name="Liu T."/>
            <person name="Li B."/>
            <person name="Bai Z."/>
            <person name="Luis Goicoechea J."/>
            <person name="Liang C."/>
            <person name="Chen C."/>
            <person name="Zhang W."/>
            <person name="Sun S."/>
            <person name="Liao Y."/>
            <person name="Zhang X."/>
            <person name="Yang L."/>
            <person name="Song C."/>
            <person name="Wang M."/>
            <person name="Shi J."/>
            <person name="Liu G."/>
            <person name="Liu J."/>
            <person name="Zhou H."/>
            <person name="Zhou W."/>
            <person name="Yu Q."/>
            <person name="An N."/>
            <person name="Chen Y."/>
            <person name="Cai Q."/>
            <person name="Wang B."/>
            <person name="Liu B."/>
            <person name="Min J."/>
            <person name="Huang Y."/>
            <person name="Wu H."/>
            <person name="Li Z."/>
            <person name="Zhang Y."/>
            <person name="Yin Y."/>
            <person name="Song W."/>
            <person name="Jiang J."/>
            <person name="Jackson S.A."/>
            <person name="Wing R.A."/>
            <person name="Wang J."/>
            <person name="Chen M."/>
        </authorList>
    </citation>
    <scope>NUCLEOTIDE SEQUENCE [LARGE SCALE GENOMIC DNA]</scope>
    <source>
        <strain evidence="1">cv. IRGC 101232</strain>
    </source>
</reference>
<proteinExistence type="predicted"/>
<name>J3M7C6_ORYBR</name>
<dbReference type="AlphaFoldDB" id="J3M7C6"/>
<reference evidence="1" key="2">
    <citation type="submission" date="2013-04" db="UniProtKB">
        <authorList>
            <consortium name="EnsemblPlants"/>
        </authorList>
    </citation>
    <scope>IDENTIFICATION</scope>
</reference>
<evidence type="ECO:0000313" key="2">
    <source>
        <dbReference type="Proteomes" id="UP000006038"/>
    </source>
</evidence>
<dbReference type="Proteomes" id="UP000006038">
    <property type="component" value="Chromosome 5"/>
</dbReference>